<comment type="caution">
    <text evidence="1">The sequence shown here is derived from an EMBL/GenBank/DDBJ whole genome shotgun (WGS) entry which is preliminary data.</text>
</comment>
<gene>
    <name evidence="1" type="ORF">THF1A12_90035</name>
</gene>
<evidence type="ECO:0000313" key="2">
    <source>
        <dbReference type="Proteomes" id="UP001295462"/>
    </source>
</evidence>
<dbReference type="Proteomes" id="UP001295462">
    <property type="component" value="Unassembled WGS sequence"/>
</dbReference>
<protein>
    <submittedName>
        <fullName evidence="1">Uncharacterized protein</fullName>
    </submittedName>
</protein>
<name>A0AAU9QYL6_9VIBR</name>
<reference evidence="1" key="1">
    <citation type="submission" date="2022-01" db="EMBL/GenBank/DDBJ databases">
        <authorList>
            <person name="Lagorce A."/>
        </authorList>
    </citation>
    <scope>NUCLEOTIDE SEQUENCE</scope>
    <source>
        <strain evidence="1">Th15_F1_A12</strain>
    </source>
</reference>
<accession>A0AAU9QYL6</accession>
<proteinExistence type="predicted"/>
<evidence type="ECO:0000313" key="1">
    <source>
        <dbReference type="EMBL" id="CAH1603931.1"/>
    </source>
</evidence>
<sequence length="38" mass="4397">MHALYLEFRLQFQHKNGIFVEIGNKFAEIGLLSAINAY</sequence>
<dbReference type="AlphaFoldDB" id="A0AAU9QYL6"/>
<organism evidence="1 2">
    <name type="scientific">Vibrio jasicida</name>
    <dbReference type="NCBI Taxonomy" id="766224"/>
    <lineage>
        <taxon>Bacteria</taxon>
        <taxon>Pseudomonadati</taxon>
        <taxon>Pseudomonadota</taxon>
        <taxon>Gammaproteobacteria</taxon>
        <taxon>Vibrionales</taxon>
        <taxon>Vibrionaceae</taxon>
        <taxon>Vibrio</taxon>
    </lineage>
</organism>
<dbReference type="EMBL" id="CAKMUD010000149">
    <property type="protein sequence ID" value="CAH1603931.1"/>
    <property type="molecule type" value="Genomic_DNA"/>
</dbReference>